<comment type="caution">
    <text evidence="13">The sequence shown here is derived from an EMBL/GenBank/DDBJ whole genome shotgun (WGS) entry which is preliminary data.</text>
</comment>
<comment type="subcellular location">
    <subcellularLocation>
        <location evidence="1">Cell membrane</location>
        <topology evidence="1">Multi-pass membrane protein</topology>
    </subcellularLocation>
</comment>
<dbReference type="Pfam" id="PF00474">
    <property type="entry name" value="SSF"/>
    <property type="match status" value="1"/>
</dbReference>
<name>A0A8X6NIX2_NEPPI</name>
<dbReference type="PANTHER" id="PTHR42985">
    <property type="entry name" value="SODIUM-COUPLED MONOCARBOXYLATE TRANSPORTER"/>
    <property type="match status" value="1"/>
</dbReference>
<protein>
    <submittedName>
        <fullName evidence="13">Putative sodium-dependent multivitamin transporter</fullName>
    </submittedName>
</protein>
<evidence type="ECO:0000256" key="9">
    <source>
        <dbReference type="ARBA" id="ARBA00023136"/>
    </source>
</evidence>
<evidence type="ECO:0000256" key="2">
    <source>
        <dbReference type="ARBA" id="ARBA00006434"/>
    </source>
</evidence>
<keyword evidence="14" id="KW-1185">Reference proteome</keyword>
<evidence type="ECO:0000256" key="7">
    <source>
        <dbReference type="ARBA" id="ARBA00023053"/>
    </source>
</evidence>
<dbReference type="GO" id="GO:0006814">
    <property type="term" value="P:sodium ion transport"/>
    <property type="evidence" value="ECO:0007669"/>
    <property type="project" value="UniProtKB-KW"/>
</dbReference>
<dbReference type="EMBL" id="BMAW01058265">
    <property type="protein sequence ID" value="GFT15386.1"/>
    <property type="molecule type" value="Genomic_DNA"/>
</dbReference>
<keyword evidence="10" id="KW-0739">Sodium transport</keyword>
<evidence type="ECO:0000256" key="4">
    <source>
        <dbReference type="ARBA" id="ARBA00022475"/>
    </source>
</evidence>
<sequence length="452" mass="49793">MESKKHLGATDYVILIISLIVPTIIGIICRFSGGQQKTMDEYFLAGKRASKFPVTMSICATIISSILIIGGPSEVYRYGISFAFLCVSCGLGMVLVSYIFVPVYFQCNVSSAYEFLELRFGKLTRLTVSFLFTIQMILFASCVLYGPALVLNSVSDISKEWGVVLYGGICVFYCFLGGFKAVLWTDVFQTLLMFSAVFTMHTVGLMEVGFGEAYRRVADGERLQFLNFSLDFTQRYTIWNVIFKGLGLALGLIGTSQLQVQRFLSLGDCNKAQSALKWSSISVGALFWFGSTVGLTLYAVFYLCDPILNTLEPDITMYDQIVPYFIITKLHSIPGLCGLCIAGIFSGGLSTISSALNSISMVTVVDFIQPLYPRQLTEKKLLLIGKTLSLLYGIVFICLTFVIFKANSIVNLVMVFIGIVEGPIIGVFLIGVLTRKASDKAKLISAPYEKDL</sequence>
<dbReference type="PROSITE" id="PS50283">
    <property type="entry name" value="NA_SOLUT_SYMP_3"/>
    <property type="match status" value="1"/>
</dbReference>
<dbReference type="GO" id="GO:0005886">
    <property type="term" value="C:plasma membrane"/>
    <property type="evidence" value="ECO:0007669"/>
    <property type="project" value="UniProtKB-SubCell"/>
</dbReference>
<comment type="similarity">
    <text evidence="2 11">Belongs to the sodium:solute symporter (SSF) (TC 2.A.21) family.</text>
</comment>
<evidence type="ECO:0000256" key="6">
    <source>
        <dbReference type="ARBA" id="ARBA00022989"/>
    </source>
</evidence>
<feature type="transmembrane region" description="Helical" evidence="12">
    <location>
        <begin position="190"/>
        <end position="210"/>
    </location>
</feature>
<dbReference type="NCBIfam" id="TIGR00813">
    <property type="entry name" value="sss"/>
    <property type="match status" value="1"/>
</dbReference>
<gene>
    <name evidence="13" type="primary">CG32669</name>
    <name evidence="13" type="ORF">NPIL_428811</name>
</gene>
<feature type="transmembrane region" description="Helical" evidence="12">
    <location>
        <begin position="409"/>
        <end position="433"/>
    </location>
</feature>
<proteinExistence type="inferred from homology"/>
<dbReference type="AlphaFoldDB" id="A0A8X6NIX2"/>
<accession>A0A8X6NIX2</accession>
<reference evidence="13" key="1">
    <citation type="submission" date="2020-08" db="EMBL/GenBank/DDBJ databases">
        <title>Multicomponent nature underlies the extraordinary mechanical properties of spider dragline silk.</title>
        <authorList>
            <person name="Kono N."/>
            <person name="Nakamura H."/>
            <person name="Mori M."/>
            <person name="Yoshida Y."/>
            <person name="Ohtoshi R."/>
            <person name="Malay A.D."/>
            <person name="Moran D.A.P."/>
            <person name="Tomita M."/>
            <person name="Numata K."/>
            <person name="Arakawa K."/>
        </authorList>
    </citation>
    <scope>NUCLEOTIDE SEQUENCE</scope>
</reference>
<evidence type="ECO:0000256" key="8">
    <source>
        <dbReference type="ARBA" id="ARBA00023065"/>
    </source>
</evidence>
<feature type="transmembrane region" description="Helical" evidence="12">
    <location>
        <begin position="381"/>
        <end position="403"/>
    </location>
</feature>
<feature type="transmembrane region" description="Helical" evidence="12">
    <location>
        <begin position="12"/>
        <end position="31"/>
    </location>
</feature>
<dbReference type="PANTHER" id="PTHR42985:SF40">
    <property type="entry name" value="LD47995P-RELATED"/>
    <property type="match status" value="1"/>
</dbReference>
<organism evidence="13 14">
    <name type="scientific">Nephila pilipes</name>
    <name type="common">Giant wood spider</name>
    <name type="synonym">Nephila maculata</name>
    <dbReference type="NCBI Taxonomy" id="299642"/>
    <lineage>
        <taxon>Eukaryota</taxon>
        <taxon>Metazoa</taxon>
        <taxon>Ecdysozoa</taxon>
        <taxon>Arthropoda</taxon>
        <taxon>Chelicerata</taxon>
        <taxon>Arachnida</taxon>
        <taxon>Araneae</taxon>
        <taxon>Araneomorphae</taxon>
        <taxon>Entelegynae</taxon>
        <taxon>Araneoidea</taxon>
        <taxon>Nephilidae</taxon>
        <taxon>Nephila</taxon>
    </lineage>
</organism>
<dbReference type="Proteomes" id="UP000887013">
    <property type="component" value="Unassembled WGS sequence"/>
</dbReference>
<evidence type="ECO:0000256" key="11">
    <source>
        <dbReference type="RuleBase" id="RU362091"/>
    </source>
</evidence>
<feature type="transmembrane region" description="Helical" evidence="12">
    <location>
        <begin position="321"/>
        <end position="345"/>
    </location>
</feature>
<feature type="transmembrane region" description="Helical" evidence="12">
    <location>
        <begin position="82"/>
        <end position="105"/>
    </location>
</feature>
<feature type="transmembrane region" description="Helical" evidence="12">
    <location>
        <begin position="236"/>
        <end position="254"/>
    </location>
</feature>
<keyword evidence="3" id="KW-0813">Transport</keyword>
<feature type="transmembrane region" description="Helical" evidence="12">
    <location>
        <begin position="126"/>
        <end position="151"/>
    </location>
</feature>
<evidence type="ECO:0000256" key="3">
    <source>
        <dbReference type="ARBA" id="ARBA00022448"/>
    </source>
</evidence>
<keyword evidence="6 12" id="KW-1133">Transmembrane helix</keyword>
<dbReference type="InterPro" id="IPR001734">
    <property type="entry name" value="Na/solute_symporter"/>
</dbReference>
<feature type="transmembrane region" description="Helical" evidence="12">
    <location>
        <begin position="275"/>
        <end position="301"/>
    </location>
</feature>
<keyword evidence="4" id="KW-1003">Cell membrane</keyword>
<feature type="transmembrane region" description="Helical" evidence="12">
    <location>
        <begin position="52"/>
        <end position="70"/>
    </location>
</feature>
<evidence type="ECO:0000256" key="10">
    <source>
        <dbReference type="ARBA" id="ARBA00023201"/>
    </source>
</evidence>
<evidence type="ECO:0000256" key="12">
    <source>
        <dbReference type="SAM" id="Phobius"/>
    </source>
</evidence>
<evidence type="ECO:0000313" key="14">
    <source>
        <dbReference type="Proteomes" id="UP000887013"/>
    </source>
</evidence>
<evidence type="ECO:0000256" key="5">
    <source>
        <dbReference type="ARBA" id="ARBA00022692"/>
    </source>
</evidence>
<keyword evidence="5 12" id="KW-0812">Transmembrane</keyword>
<dbReference type="InterPro" id="IPR051163">
    <property type="entry name" value="Sodium:Solute_Symporter_SSF"/>
</dbReference>
<dbReference type="GO" id="GO:0015293">
    <property type="term" value="F:symporter activity"/>
    <property type="evidence" value="ECO:0007669"/>
    <property type="project" value="TreeGrafter"/>
</dbReference>
<dbReference type="InterPro" id="IPR038377">
    <property type="entry name" value="Na/Glc_symporter_sf"/>
</dbReference>
<feature type="transmembrane region" description="Helical" evidence="12">
    <location>
        <begin position="163"/>
        <end position="183"/>
    </location>
</feature>
<evidence type="ECO:0000313" key="13">
    <source>
        <dbReference type="EMBL" id="GFT15386.1"/>
    </source>
</evidence>
<keyword evidence="7" id="KW-0915">Sodium</keyword>
<keyword evidence="9 12" id="KW-0472">Membrane</keyword>
<keyword evidence="8" id="KW-0406">Ion transport</keyword>
<dbReference type="Gene3D" id="1.20.1730.10">
    <property type="entry name" value="Sodium/glucose cotransporter"/>
    <property type="match status" value="1"/>
</dbReference>
<dbReference type="OrthoDB" id="6435028at2759"/>
<evidence type="ECO:0000256" key="1">
    <source>
        <dbReference type="ARBA" id="ARBA00004651"/>
    </source>
</evidence>